<reference evidence="1 2" key="1">
    <citation type="submission" date="2024-04" db="EMBL/GenBank/DDBJ databases">
        <authorList>
            <person name="Fracassetti M."/>
        </authorList>
    </citation>
    <scope>NUCLEOTIDE SEQUENCE [LARGE SCALE GENOMIC DNA]</scope>
</reference>
<protein>
    <submittedName>
        <fullName evidence="1">Uncharacterized protein</fullName>
    </submittedName>
</protein>
<accession>A0AAV2EII2</accession>
<dbReference type="EMBL" id="OZ034817">
    <property type="protein sequence ID" value="CAL1385788.1"/>
    <property type="molecule type" value="Genomic_DNA"/>
</dbReference>
<gene>
    <name evidence="1" type="ORF">LTRI10_LOCUS26900</name>
</gene>
<dbReference type="Proteomes" id="UP001497516">
    <property type="component" value="Chromosome 4"/>
</dbReference>
<organism evidence="1 2">
    <name type="scientific">Linum trigynum</name>
    <dbReference type="NCBI Taxonomy" id="586398"/>
    <lineage>
        <taxon>Eukaryota</taxon>
        <taxon>Viridiplantae</taxon>
        <taxon>Streptophyta</taxon>
        <taxon>Embryophyta</taxon>
        <taxon>Tracheophyta</taxon>
        <taxon>Spermatophyta</taxon>
        <taxon>Magnoliopsida</taxon>
        <taxon>eudicotyledons</taxon>
        <taxon>Gunneridae</taxon>
        <taxon>Pentapetalae</taxon>
        <taxon>rosids</taxon>
        <taxon>fabids</taxon>
        <taxon>Malpighiales</taxon>
        <taxon>Linaceae</taxon>
        <taxon>Linum</taxon>
    </lineage>
</organism>
<sequence length="107" mass="12064">MISPLSIDLGQFIFGWHFRNFLGDERPFSLDIEGYRSRIRPEAILQRRLSPLSPDLGGFIPGQFLADSKGVPSQISGDLSEMPFSFDSGGYRSRNQAELFSTDNEVY</sequence>
<keyword evidence="2" id="KW-1185">Reference proteome</keyword>
<name>A0AAV2EII2_9ROSI</name>
<proteinExistence type="predicted"/>
<evidence type="ECO:0000313" key="1">
    <source>
        <dbReference type="EMBL" id="CAL1385788.1"/>
    </source>
</evidence>
<dbReference type="AlphaFoldDB" id="A0AAV2EII2"/>
<evidence type="ECO:0000313" key="2">
    <source>
        <dbReference type="Proteomes" id="UP001497516"/>
    </source>
</evidence>